<evidence type="ECO:0000313" key="3">
    <source>
        <dbReference type="EMBL" id="PWA39267.1"/>
    </source>
</evidence>
<accession>A0A2U1KR72</accession>
<evidence type="ECO:0000256" key="1">
    <source>
        <dbReference type="ARBA" id="ARBA00022860"/>
    </source>
</evidence>
<dbReference type="InterPro" id="IPR011993">
    <property type="entry name" value="PH-like_dom_sf"/>
</dbReference>
<dbReference type="Pfam" id="PF00169">
    <property type="entry name" value="PH"/>
    <property type="match status" value="1"/>
</dbReference>
<keyword evidence="1" id="KW-0112">Calmodulin-binding</keyword>
<dbReference type="SMART" id="SM00233">
    <property type="entry name" value="PH"/>
    <property type="match status" value="1"/>
</dbReference>
<dbReference type="FunFam" id="2.30.29.30:FF:000212">
    <property type="entry name" value="Dynamin-2A"/>
    <property type="match status" value="1"/>
</dbReference>
<feature type="domain" description="PH" evidence="2">
    <location>
        <begin position="186"/>
        <end position="308"/>
    </location>
</feature>
<dbReference type="PROSITE" id="PS50003">
    <property type="entry name" value="PH_DOMAIN"/>
    <property type="match status" value="1"/>
</dbReference>
<protein>
    <submittedName>
        <fullName evidence="3">Dynamin</fullName>
    </submittedName>
</protein>
<dbReference type="GO" id="GO:0005737">
    <property type="term" value="C:cytoplasm"/>
    <property type="evidence" value="ECO:0007669"/>
    <property type="project" value="InterPro"/>
</dbReference>
<dbReference type="GO" id="GO:0051536">
    <property type="term" value="F:iron-sulfur cluster binding"/>
    <property type="evidence" value="ECO:0007669"/>
    <property type="project" value="InterPro"/>
</dbReference>
<dbReference type="InterPro" id="IPR001849">
    <property type="entry name" value="PH_domain"/>
</dbReference>
<dbReference type="OrthoDB" id="5562561at2759"/>
<comment type="caution">
    <text evidence="3">The sequence shown here is derived from an EMBL/GenBank/DDBJ whole genome shotgun (WGS) entry which is preliminary data.</text>
</comment>
<name>A0A2U1KR72_ARTAN</name>
<dbReference type="InterPro" id="IPR000048">
    <property type="entry name" value="IQ_motif_EF-hand-BS"/>
</dbReference>
<dbReference type="Gene3D" id="2.30.29.30">
    <property type="entry name" value="Pleckstrin-homology domain (PH domain)/Phosphotyrosine-binding domain (PTB)"/>
    <property type="match status" value="1"/>
</dbReference>
<gene>
    <name evidence="3" type="ORF">CTI12_AA574440</name>
</gene>
<dbReference type="AlphaFoldDB" id="A0A2U1KR72"/>
<dbReference type="Pfam" id="PF00612">
    <property type="entry name" value="IQ"/>
    <property type="match status" value="1"/>
</dbReference>
<keyword evidence="4" id="KW-1185">Reference proteome</keyword>
<reference evidence="3 4" key="1">
    <citation type="journal article" date="2018" name="Mol. Plant">
        <title>The genome of Artemisia annua provides insight into the evolution of Asteraceae family and artemisinin biosynthesis.</title>
        <authorList>
            <person name="Shen Q."/>
            <person name="Zhang L."/>
            <person name="Liao Z."/>
            <person name="Wang S."/>
            <person name="Yan T."/>
            <person name="Shi P."/>
            <person name="Liu M."/>
            <person name="Fu X."/>
            <person name="Pan Q."/>
            <person name="Wang Y."/>
            <person name="Lv Z."/>
            <person name="Lu X."/>
            <person name="Zhang F."/>
            <person name="Jiang W."/>
            <person name="Ma Y."/>
            <person name="Chen M."/>
            <person name="Hao X."/>
            <person name="Li L."/>
            <person name="Tang Y."/>
            <person name="Lv G."/>
            <person name="Zhou Y."/>
            <person name="Sun X."/>
            <person name="Brodelius P.E."/>
            <person name="Rose J.K.C."/>
            <person name="Tang K."/>
        </authorList>
    </citation>
    <scope>NUCLEOTIDE SEQUENCE [LARGE SCALE GENOMIC DNA]</scope>
    <source>
        <strain evidence="4">cv. Huhao1</strain>
        <tissue evidence="3">Leaf</tissue>
    </source>
</reference>
<evidence type="ECO:0000313" key="4">
    <source>
        <dbReference type="Proteomes" id="UP000245207"/>
    </source>
</evidence>
<evidence type="ECO:0000259" key="2">
    <source>
        <dbReference type="PROSITE" id="PS50003"/>
    </source>
</evidence>
<dbReference type="GO" id="GO:0005516">
    <property type="term" value="F:calmodulin binding"/>
    <property type="evidence" value="ECO:0007669"/>
    <property type="project" value="UniProtKB-KW"/>
</dbReference>
<dbReference type="InterPro" id="IPR007785">
    <property type="entry name" value="Anamorsin"/>
</dbReference>
<dbReference type="SUPFAM" id="SSF52540">
    <property type="entry name" value="P-loop containing nucleoside triphosphate hydrolases"/>
    <property type="match status" value="1"/>
</dbReference>
<dbReference type="Proteomes" id="UP000245207">
    <property type="component" value="Unassembled WGS sequence"/>
</dbReference>
<dbReference type="SUPFAM" id="SSF50729">
    <property type="entry name" value="PH domain-like"/>
    <property type="match status" value="1"/>
</dbReference>
<dbReference type="STRING" id="35608.A0A2U1KR72"/>
<sequence length="629" mass="71200">MEGNCIYQRVAKIQESRWVNVSIEYLKIKQRKHRTEKLGCESRVCCFYPIDSKSVRDGIHKDCYPSSLVNLDYLNARLAPLKRADAGYDLPPTRQPVRVVTHPIRSDVMHNQVVDTLTGKNTTDVAASSCIRSDVMHNQVVAIATAALEGFKNEAKTMVTALVDMERVFVPPQHFILQKEDISITFALHAGFLLKKSAKTNGLSRRWFGLNERTGKLGYTKKQEERNFRGVITLEECAVEEIEEAEPPPSKSSKDKKKVEEKPPSLVVKITSKVAYKTVLKAHSAVLLKAESTVDKAEWLNKLRVVMGAKGGEVKLKPYGPPIRQTHSDGALMVKDEIFSCEETAVCRFSDIEVVQMAELQSFGIKAKKPTWKFGSSFFLKKTVKSLPKVLIDDDMDLIDEDNLLLKPQLPPALKIQSHYLGWLSRSCFLKQKQAVMKLQRFYWSIKCLRNFRRNKLEFYSTMVIQSHKRGWIACRVACIHRCQIVQIQLVDEKGAFTAKGGHDKDSKCFPMLYMPQDLLTVIKAKKPTWKLGSSFSLKKTVKSLPKVLIDDDMDLIDEDSLLSEEDLKKPQLSDQQYEIFSCEETAGCRFSDIEVVQMAELQSFGGLLSFGPGNSSYDHTILVSQVCN</sequence>
<organism evidence="3 4">
    <name type="scientific">Artemisia annua</name>
    <name type="common">Sweet wormwood</name>
    <dbReference type="NCBI Taxonomy" id="35608"/>
    <lineage>
        <taxon>Eukaryota</taxon>
        <taxon>Viridiplantae</taxon>
        <taxon>Streptophyta</taxon>
        <taxon>Embryophyta</taxon>
        <taxon>Tracheophyta</taxon>
        <taxon>Spermatophyta</taxon>
        <taxon>Magnoliopsida</taxon>
        <taxon>eudicotyledons</taxon>
        <taxon>Gunneridae</taxon>
        <taxon>Pentapetalae</taxon>
        <taxon>asterids</taxon>
        <taxon>campanulids</taxon>
        <taxon>Asterales</taxon>
        <taxon>Asteraceae</taxon>
        <taxon>Asteroideae</taxon>
        <taxon>Anthemideae</taxon>
        <taxon>Artemisiinae</taxon>
        <taxon>Artemisia</taxon>
    </lineage>
</organism>
<dbReference type="GO" id="GO:0016226">
    <property type="term" value="P:iron-sulfur cluster assembly"/>
    <property type="evidence" value="ECO:0007669"/>
    <property type="project" value="InterPro"/>
</dbReference>
<dbReference type="PANTHER" id="PTHR13273:SF14">
    <property type="entry name" value="ANAMORSIN"/>
    <property type="match status" value="1"/>
</dbReference>
<proteinExistence type="predicted"/>
<dbReference type="InterPro" id="IPR027417">
    <property type="entry name" value="P-loop_NTPase"/>
</dbReference>
<dbReference type="EMBL" id="PKPP01014789">
    <property type="protein sequence ID" value="PWA39267.1"/>
    <property type="molecule type" value="Genomic_DNA"/>
</dbReference>
<dbReference type="PANTHER" id="PTHR13273">
    <property type="entry name" value="ANAMORSIN"/>
    <property type="match status" value="1"/>
</dbReference>